<accession>A0A4P8EDD0</accession>
<dbReference type="Proteomes" id="UP000298631">
    <property type="component" value="Chromosome"/>
</dbReference>
<dbReference type="OrthoDB" id="7834507at2"/>
<name>A0A4P8EDD0_9RHOB</name>
<gene>
    <name evidence="1" type="ORF">EOK75_03490</name>
</gene>
<reference evidence="1 2" key="1">
    <citation type="submission" date="2019-05" db="EMBL/GenBank/DDBJ databases">
        <title>Pseudorhodobacter turbinis sp. nov., isolated from the gut of the Korean turban shell.</title>
        <authorList>
            <person name="Jeong Y.-S."/>
            <person name="Kang W.-R."/>
            <person name="Bae J.-W."/>
        </authorList>
    </citation>
    <scope>NUCLEOTIDE SEQUENCE [LARGE SCALE GENOMIC DNA]</scope>
    <source>
        <strain evidence="1 2">S12M18</strain>
    </source>
</reference>
<keyword evidence="2" id="KW-1185">Reference proteome</keyword>
<dbReference type="EMBL" id="CP039964">
    <property type="protein sequence ID" value="QCO54931.1"/>
    <property type="molecule type" value="Genomic_DNA"/>
</dbReference>
<proteinExistence type="predicted"/>
<dbReference type="KEGG" id="pseb:EOK75_03490"/>
<dbReference type="AlphaFoldDB" id="A0A4P8EDD0"/>
<sequence>MTDPTYPDAPQSLIDHWNKRRGPLHLQEGEGLAGLDVDLAALAQVILPPTSADLPKGASRHAAKEHELRSELGGQSELVLLHALVIAHLRKRRFPGHTPALFRKIWSEQSPYLLGCLNTRWLISAVITFGEHGATAREKLLGREMGMLFSIMKLYEFERLHSGKAPDETFGLRRIDAEMPLEMTPFSLASGGLDINLLAPLWQRAQEEPVMGPLAYALLDRLNHDKGGIFRRISAMRAKKQARIAGRKA</sequence>
<evidence type="ECO:0000313" key="2">
    <source>
        <dbReference type="Proteomes" id="UP000298631"/>
    </source>
</evidence>
<protein>
    <submittedName>
        <fullName evidence="1">Uncharacterized protein</fullName>
    </submittedName>
</protein>
<evidence type="ECO:0000313" key="1">
    <source>
        <dbReference type="EMBL" id="QCO54931.1"/>
    </source>
</evidence>
<dbReference type="RefSeq" id="WP_137192597.1">
    <property type="nucleotide sequence ID" value="NZ_CP039964.1"/>
</dbReference>
<organism evidence="1 2">
    <name type="scientific">Pseudorhodobacter turbinis</name>
    <dbReference type="NCBI Taxonomy" id="2500533"/>
    <lineage>
        <taxon>Bacteria</taxon>
        <taxon>Pseudomonadati</taxon>
        <taxon>Pseudomonadota</taxon>
        <taxon>Alphaproteobacteria</taxon>
        <taxon>Rhodobacterales</taxon>
        <taxon>Paracoccaceae</taxon>
        <taxon>Pseudorhodobacter</taxon>
    </lineage>
</organism>